<name>A0A942TQ81_9BACI</name>
<proteinExistence type="predicted"/>
<comment type="caution">
    <text evidence="2">The sequence shown here is derived from an EMBL/GenBank/DDBJ whole genome shotgun (WGS) entry which is preliminary data.</text>
</comment>
<keyword evidence="1" id="KW-0812">Transmembrane</keyword>
<keyword evidence="1" id="KW-1133">Transmembrane helix</keyword>
<gene>
    <name evidence="2" type="ORF">KHA93_11520</name>
</gene>
<feature type="transmembrane region" description="Helical" evidence="1">
    <location>
        <begin position="53"/>
        <end position="71"/>
    </location>
</feature>
<accession>A0A942TQ81</accession>
<dbReference type="RefSeq" id="WP_213110855.1">
    <property type="nucleotide sequence ID" value="NZ_JAGYPJ010000001.1"/>
</dbReference>
<evidence type="ECO:0000313" key="3">
    <source>
        <dbReference type="Proteomes" id="UP000682713"/>
    </source>
</evidence>
<dbReference type="AlphaFoldDB" id="A0A942TQ81"/>
<organism evidence="2 3">
    <name type="scientific">Lederbergia citrisecunda</name>
    <dbReference type="NCBI Taxonomy" id="2833583"/>
    <lineage>
        <taxon>Bacteria</taxon>
        <taxon>Bacillati</taxon>
        <taxon>Bacillota</taxon>
        <taxon>Bacilli</taxon>
        <taxon>Bacillales</taxon>
        <taxon>Bacillaceae</taxon>
        <taxon>Lederbergia</taxon>
    </lineage>
</organism>
<dbReference type="EMBL" id="JAGYPJ010000001">
    <property type="protein sequence ID" value="MBS4200259.1"/>
    <property type="molecule type" value="Genomic_DNA"/>
</dbReference>
<keyword evidence="3" id="KW-1185">Reference proteome</keyword>
<dbReference type="Proteomes" id="UP000682713">
    <property type="component" value="Unassembled WGS sequence"/>
</dbReference>
<reference evidence="2 3" key="1">
    <citation type="submission" date="2021-05" db="EMBL/GenBank/DDBJ databases">
        <title>Novel Bacillus species.</title>
        <authorList>
            <person name="Liu G."/>
        </authorList>
    </citation>
    <scope>NUCLEOTIDE SEQUENCE [LARGE SCALE GENOMIC DNA]</scope>
    <source>
        <strain evidence="2 3">FJAT-49732</strain>
    </source>
</reference>
<sequence length="80" mass="8732">MFEVYHVMIIPLILGLVELCKRAGVKKRYLPFIALLLGIVIGVVYVTNFNLKQGIIVGAMLGLSASGLYSGTKNTMESDE</sequence>
<feature type="transmembrane region" description="Helical" evidence="1">
    <location>
        <begin position="29"/>
        <end position="47"/>
    </location>
</feature>
<protein>
    <recommendedName>
        <fullName evidence="4">Holin</fullName>
    </recommendedName>
</protein>
<evidence type="ECO:0000313" key="2">
    <source>
        <dbReference type="EMBL" id="MBS4200259.1"/>
    </source>
</evidence>
<evidence type="ECO:0000256" key="1">
    <source>
        <dbReference type="SAM" id="Phobius"/>
    </source>
</evidence>
<evidence type="ECO:0008006" key="4">
    <source>
        <dbReference type="Google" id="ProtNLM"/>
    </source>
</evidence>
<keyword evidence="1" id="KW-0472">Membrane</keyword>